<comment type="similarity">
    <text evidence="16">Belongs to the zinc-containing alcohol dehydrogenase family.</text>
</comment>
<dbReference type="InterPro" id="IPR011032">
    <property type="entry name" value="GroES-like_sf"/>
</dbReference>
<organism evidence="19 20">
    <name type="scientific">Circinella minor</name>
    <dbReference type="NCBI Taxonomy" id="1195481"/>
    <lineage>
        <taxon>Eukaryota</taxon>
        <taxon>Fungi</taxon>
        <taxon>Fungi incertae sedis</taxon>
        <taxon>Mucoromycota</taxon>
        <taxon>Mucoromycotina</taxon>
        <taxon>Mucoromycetes</taxon>
        <taxon>Mucorales</taxon>
        <taxon>Lichtheimiaceae</taxon>
        <taxon>Circinella</taxon>
    </lineage>
</organism>
<accession>A0A8H7VRI8</accession>
<evidence type="ECO:0000313" key="19">
    <source>
        <dbReference type="EMBL" id="KAG2226133.1"/>
    </source>
</evidence>
<name>A0A8H7VRI8_9FUNG</name>
<comment type="subcellular location">
    <subcellularLocation>
        <location evidence="2">Endomembrane system</location>
        <topology evidence="2">Multi-pass membrane protein</topology>
    </subcellularLocation>
</comment>
<keyword evidence="15" id="KW-0407">Ion channel</keyword>
<evidence type="ECO:0000256" key="5">
    <source>
        <dbReference type="ARBA" id="ARBA00022538"/>
    </source>
</evidence>
<dbReference type="SUPFAM" id="SSF51735">
    <property type="entry name" value="NAD(P)-binding Rossmann-fold domains"/>
    <property type="match status" value="1"/>
</dbReference>
<evidence type="ECO:0000256" key="14">
    <source>
        <dbReference type="ARBA" id="ARBA00023136"/>
    </source>
</evidence>
<gene>
    <name evidence="19" type="ORF">INT45_011750</name>
</gene>
<dbReference type="SMART" id="SM00829">
    <property type="entry name" value="PKS_ER"/>
    <property type="match status" value="1"/>
</dbReference>
<feature type="transmembrane region" description="Helical" evidence="17">
    <location>
        <begin position="394"/>
        <end position="416"/>
    </location>
</feature>
<evidence type="ECO:0000256" key="7">
    <source>
        <dbReference type="ARBA" id="ARBA00022723"/>
    </source>
</evidence>
<keyword evidence="9 16" id="KW-0862">Zinc</keyword>
<evidence type="ECO:0000256" key="1">
    <source>
        <dbReference type="ARBA" id="ARBA00001947"/>
    </source>
</evidence>
<dbReference type="GO" id="GO:0016020">
    <property type="term" value="C:membrane"/>
    <property type="evidence" value="ECO:0007669"/>
    <property type="project" value="InterPro"/>
</dbReference>
<dbReference type="InterPro" id="IPR013149">
    <property type="entry name" value="ADH-like_C"/>
</dbReference>
<evidence type="ECO:0000256" key="6">
    <source>
        <dbReference type="ARBA" id="ARBA00022692"/>
    </source>
</evidence>
<evidence type="ECO:0000256" key="2">
    <source>
        <dbReference type="ARBA" id="ARBA00004127"/>
    </source>
</evidence>
<comment type="caution">
    <text evidence="19">The sequence shown here is derived from an EMBL/GenBank/DDBJ whole genome shotgun (WGS) entry which is preliminary data.</text>
</comment>
<keyword evidence="4" id="KW-0813">Transport</keyword>
<sequence>MSQEKIEGWVCFGKGKPLEWTEQPRKHFDDDTVELDITHCGICASDLFTMDSGMLLCWGETDYPCVTGHEIAGVVTKVGKNVKHVTVGDRVGVGAQSGSCLDCKFCKNHEENICVGGIVYTYDSRWPNGDKALGGYANKWSGHQHFVFKLPENLSSEIACTFFCAGVTTYAPLKHHGVTKGSKVGVIGIGGLGHYGTQWAKAMGAEVVALSHSDRKREDAKNLGCDDYIALTDDAKFKEYNGKLTHILCTSFAEDFPWGKYLSLLEPNGKFLMVAVPHGTLHNIPPGLLVPKQISIIGSAIGSPDDIREMLDFAVKANVRPWIQKYPMKKAPEAVQAMRDATSQLVDIVFGLSDAAIDVPALGLRIPILELLHAILINYTYRTALKQSHAEIGWGQGLLATMVMAAGGGSTSALLLGNPLGILKSNRFWGIYGATYWLVFSNPYFYQFLQYLFAIPFMEQIFTAADGILRTSSVVNGGIMAVSNNKDLGDDKWVAKIICGALSGCGGGLWTDAFRLSSPQWSFSTPRLLRTASVDMKVSLLTAIFYTASTNPALCEWFDLPVLDPIEAQAWSAAVLSSGLIYRTYSTRWQQKKLESSEEEKKDQ</sequence>
<keyword evidence="12" id="KW-0560">Oxidoreductase</keyword>
<dbReference type="InterPro" id="IPR036291">
    <property type="entry name" value="NAD(P)-bd_dom_sf"/>
</dbReference>
<evidence type="ECO:0000256" key="9">
    <source>
        <dbReference type="ARBA" id="ARBA00022833"/>
    </source>
</evidence>
<dbReference type="InterPro" id="IPR002328">
    <property type="entry name" value="ADH_Zn_CS"/>
</dbReference>
<dbReference type="PANTHER" id="PTHR42683">
    <property type="entry name" value="ALDEHYDE REDUCTASE"/>
    <property type="match status" value="1"/>
</dbReference>
<evidence type="ECO:0000256" key="8">
    <source>
        <dbReference type="ARBA" id="ARBA00022826"/>
    </source>
</evidence>
<evidence type="ECO:0000256" key="15">
    <source>
        <dbReference type="ARBA" id="ARBA00023303"/>
    </source>
</evidence>
<keyword evidence="10" id="KW-0630">Potassium</keyword>
<dbReference type="Pfam" id="PF00107">
    <property type="entry name" value="ADH_zinc_N"/>
    <property type="match status" value="1"/>
</dbReference>
<comment type="similarity">
    <text evidence="3">Belongs to the TMEM38 family.</text>
</comment>
<dbReference type="FunFam" id="3.40.50.720:FF:000022">
    <property type="entry name" value="Cinnamyl alcohol dehydrogenase"/>
    <property type="match status" value="1"/>
</dbReference>
<dbReference type="Proteomes" id="UP000646827">
    <property type="component" value="Unassembled WGS sequence"/>
</dbReference>
<evidence type="ECO:0000256" key="3">
    <source>
        <dbReference type="ARBA" id="ARBA00005766"/>
    </source>
</evidence>
<evidence type="ECO:0000256" key="4">
    <source>
        <dbReference type="ARBA" id="ARBA00022448"/>
    </source>
</evidence>
<keyword evidence="20" id="KW-1185">Reference proteome</keyword>
<dbReference type="InterPro" id="IPR020843">
    <property type="entry name" value="ER"/>
</dbReference>
<proteinExistence type="inferred from homology"/>
<evidence type="ECO:0000256" key="10">
    <source>
        <dbReference type="ARBA" id="ARBA00022958"/>
    </source>
</evidence>
<keyword evidence="6 17" id="KW-0812">Transmembrane</keyword>
<dbReference type="GO" id="GO:0012505">
    <property type="term" value="C:endomembrane system"/>
    <property type="evidence" value="ECO:0007669"/>
    <property type="project" value="UniProtKB-SubCell"/>
</dbReference>
<dbReference type="AlphaFoldDB" id="A0A8H7VRI8"/>
<dbReference type="CDD" id="cd05283">
    <property type="entry name" value="CAD1"/>
    <property type="match status" value="1"/>
</dbReference>
<keyword evidence="7 16" id="KW-0479">Metal-binding</keyword>
<comment type="cofactor">
    <cofactor evidence="1 16">
        <name>Zn(2+)</name>
        <dbReference type="ChEBI" id="CHEBI:29105"/>
    </cofactor>
</comment>
<dbReference type="GO" id="GO:0008270">
    <property type="term" value="F:zinc ion binding"/>
    <property type="evidence" value="ECO:0007669"/>
    <property type="project" value="InterPro"/>
</dbReference>
<dbReference type="InterPro" id="IPR013154">
    <property type="entry name" value="ADH-like_N"/>
</dbReference>
<feature type="transmembrane region" description="Helical" evidence="17">
    <location>
        <begin position="428"/>
        <end position="446"/>
    </location>
</feature>
<evidence type="ECO:0000256" key="11">
    <source>
        <dbReference type="ARBA" id="ARBA00022989"/>
    </source>
</evidence>
<dbReference type="Pfam" id="PF08240">
    <property type="entry name" value="ADH_N"/>
    <property type="match status" value="1"/>
</dbReference>
<evidence type="ECO:0000256" key="13">
    <source>
        <dbReference type="ARBA" id="ARBA00023065"/>
    </source>
</evidence>
<dbReference type="Gene3D" id="3.40.50.720">
    <property type="entry name" value="NAD(P)-binding Rossmann-like Domain"/>
    <property type="match status" value="1"/>
</dbReference>
<dbReference type="Pfam" id="PF05197">
    <property type="entry name" value="TRIC"/>
    <property type="match status" value="1"/>
</dbReference>
<keyword evidence="11 17" id="KW-1133">Transmembrane helix</keyword>
<dbReference type="GO" id="GO:0042802">
    <property type="term" value="F:identical protein binding"/>
    <property type="evidence" value="ECO:0007669"/>
    <property type="project" value="InterPro"/>
</dbReference>
<keyword evidence="8" id="KW-0631">Potassium channel</keyword>
<keyword evidence="5" id="KW-0633">Potassium transport</keyword>
<reference evidence="19 20" key="1">
    <citation type="submission" date="2020-12" db="EMBL/GenBank/DDBJ databases">
        <title>Metabolic potential, ecology and presence of endohyphal bacteria is reflected in genomic diversity of Mucoromycotina.</title>
        <authorList>
            <person name="Muszewska A."/>
            <person name="Okrasinska A."/>
            <person name="Steczkiewicz K."/>
            <person name="Drgas O."/>
            <person name="Orlowska M."/>
            <person name="Perlinska-Lenart U."/>
            <person name="Aleksandrzak-Piekarczyk T."/>
            <person name="Szatraj K."/>
            <person name="Zielenkiewicz U."/>
            <person name="Pilsyk S."/>
            <person name="Malc E."/>
            <person name="Mieczkowski P."/>
            <person name="Kruszewska J.S."/>
            <person name="Biernat P."/>
            <person name="Pawlowska J."/>
        </authorList>
    </citation>
    <scope>NUCLEOTIDE SEQUENCE [LARGE SCALE GENOMIC DNA]</scope>
    <source>
        <strain evidence="19 20">CBS 142.35</strain>
    </source>
</reference>
<protein>
    <recommendedName>
        <fullName evidence="18">Enoyl reductase (ER) domain-containing protein</fullName>
    </recommendedName>
</protein>
<dbReference type="InterPro" id="IPR007866">
    <property type="entry name" value="TRIC_channel"/>
</dbReference>
<keyword evidence="14 17" id="KW-0472">Membrane</keyword>
<dbReference type="InterPro" id="IPR047109">
    <property type="entry name" value="CAD-like"/>
</dbReference>
<evidence type="ECO:0000259" key="18">
    <source>
        <dbReference type="SMART" id="SM00829"/>
    </source>
</evidence>
<dbReference type="PROSITE" id="PS00059">
    <property type="entry name" value="ADH_ZINC"/>
    <property type="match status" value="1"/>
</dbReference>
<dbReference type="GO" id="GO:0005267">
    <property type="term" value="F:potassium channel activity"/>
    <property type="evidence" value="ECO:0007669"/>
    <property type="project" value="UniProtKB-KW"/>
</dbReference>
<dbReference type="SUPFAM" id="SSF50129">
    <property type="entry name" value="GroES-like"/>
    <property type="match status" value="1"/>
</dbReference>
<dbReference type="Gene3D" id="3.90.180.10">
    <property type="entry name" value="Medium-chain alcohol dehydrogenases, catalytic domain"/>
    <property type="match status" value="1"/>
</dbReference>
<evidence type="ECO:0000256" key="16">
    <source>
        <dbReference type="RuleBase" id="RU361277"/>
    </source>
</evidence>
<feature type="domain" description="Enoyl reductase (ER)" evidence="18">
    <location>
        <begin position="15"/>
        <end position="346"/>
    </location>
</feature>
<dbReference type="GO" id="GO:0016616">
    <property type="term" value="F:oxidoreductase activity, acting on the CH-OH group of donors, NAD or NADP as acceptor"/>
    <property type="evidence" value="ECO:0007669"/>
    <property type="project" value="InterPro"/>
</dbReference>
<dbReference type="OrthoDB" id="1879366at2759"/>
<keyword evidence="13" id="KW-0406">Ion transport</keyword>
<dbReference type="EMBL" id="JAEPRB010000020">
    <property type="protein sequence ID" value="KAG2226133.1"/>
    <property type="molecule type" value="Genomic_DNA"/>
</dbReference>
<evidence type="ECO:0000256" key="17">
    <source>
        <dbReference type="SAM" id="Phobius"/>
    </source>
</evidence>
<evidence type="ECO:0000256" key="12">
    <source>
        <dbReference type="ARBA" id="ARBA00023002"/>
    </source>
</evidence>
<evidence type="ECO:0000313" key="20">
    <source>
        <dbReference type="Proteomes" id="UP000646827"/>
    </source>
</evidence>